<dbReference type="InterPro" id="IPR050090">
    <property type="entry name" value="Tyrosine_recombinase_XerCD"/>
</dbReference>
<dbReference type="InterPro" id="IPR002104">
    <property type="entry name" value="Integrase_catalytic"/>
</dbReference>
<keyword evidence="10" id="KW-1185">Reference proteome</keyword>
<reference evidence="9 10" key="1">
    <citation type="journal article" date="2017" name="Int. J. Syst. Evol. Microbiol.">
        <title>Erythrobacter aquimixticola sp. nov., isolated from the junction between the ocean and a freshwater spring.</title>
        <authorList>
            <person name="Park S."/>
            <person name="Jung Y.T."/>
            <person name="Choi S.J."/>
            <person name="Yoon J.H."/>
        </authorList>
    </citation>
    <scope>NUCLEOTIDE SEQUENCE [LARGE SCALE GENOMIC DNA]</scope>
    <source>
        <strain evidence="9 10">JSSK-14</strain>
    </source>
</reference>
<dbReference type="InterPro" id="IPR011010">
    <property type="entry name" value="DNA_brk_join_enz"/>
</dbReference>
<evidence type="ECO:0000256" key="1">
    <source>
        <dbReference type="ARBA" id="ARBA00008857"/>
    </source>
</evidence>
<evidence type="ECO:0000259" key="8">
    <source>
        <dbReference type="PROSITE" id="PS51900"/>
    </source>
</evidence>
<dbReference type="PANTHER" id="PTHR30349:SF41">
    <property type="entry name" value="INTEGRASE_RECOMBINASE PROTEIN MJ0367-RELATED"/>
    <property type="match status" value="1"/>
</dbReference>
<dbReference type="InterPro" id="IPR044068">
    <property type="entry name" value="CB"/>
</dbReference>
<dbReference type="GO" id="GO:0003677">
    <property type="term" value="F:DNA binding"/>
    <property type="evidence" value="ECO:0007669"/>
    <property type="project" value="UniProtKB-UniRule"/>
</dbReference>
<feature type="region of interest" description="Disordered" evidence="6">
    <location>
        <begin position="70"/>
        <end position="92"/>
    </location>
</feature>
<organism evidence="9 10">
    <name type="scientific">Aurantiacibacter aquimixticola</name>
    <dbReference type="NCBI Taxonomy" id="1958945"/>
    <lineage>
        <taxon>Bacteria</taxon>
        <taxon>Pseudomonadati</taxon>
        <taxon>Pseudomonadota</taxon>
        <taxon>Alphaproteobacteria</taxon>
        <taxon>Sphingomonadales</taxon>
        <taxon>Erythrobacteraceae</taxon>
        <taxon>Aurantiacibacter</taxon>
    </lineage>
</organism>
<evidence type="ECO:0000256" key="4">
    <source>
        <dbReference type="ARBA" id="ARBA00023172"/>
    </source>
</evidence>
<evidence type="ECO:0000256" key="3">
    <source>
        <dbReference type="ARBA" id="ARBA00023125"/>
    </source>
</evidence>
<name>A0A419RU69_9SPHN</name>
<feature type="compositionally biased region" description="Polar residues" evidence="6">
    <location>
        <begin position="80"/>
        <end position="92"/>
    </location>
</feature>
<comment type="caution">
    <text evidence="9">The sequence shown here is derived from an EMBL/GenBank/DDBJ whole genome shotgun (WGS) entry which is preliminary data.</text>
</comment>
<proteinExistence type="inferred from homology"/>
<dbReference type="Gene3D" id="1.10.443.10">
    <property type="entry name" value="Intergrase catalytic core"/>
    <property type="match status" value="1"/>
</dbReference>
<keyword evidence="4" id="KW-0233">DNA recombination</keyword>
<dbReference type="RefSeq" id="WP_120048327.1">
    <property type="nucleotide sequence ID" value="NZ_RAHX01000001.1"/>
</dbReference>
<evidence type="ECO:0000313" key="10">
    <source>
        <dbReference type="Proteomes" id="UP000285232"/>
    </source>
</evidence>
<accession>A0A419RU69</accession>
<dbReference type="Proteomes" id="UP000285232">
    <property type="component" value="Unassembled WGS sequence"/>
</dbReference>
<dbReference type="OrthoDB" id="9784724at2"/>
<evidence type="ECO:0000313" key="9">
    <source>
        <dbReference type="EMBL" id="RJY09320.1"/>
    </source>
</evidence>
<sequence length="479" mass="54669">MCTYLQLHQGTYYFRRGVPDDIRHLFPTASGKPRTEWRWSLGVKNREEAKRLIPESVAKTNALIDHARSSLEPAREQVAATPSSEQTAKSEQIASEMMRVSVESAEFFERLEFEEQRRAADDPAFAANLALRAEHAAEMSRLREKREAREFIEQDRAARELSILDLFESFAKVEGRSPKTIAQWRPYIRQLVEFVGSPNLHQLTDRQIIAWRNHLRDKVRYRGRPLSAKTINGSYLAAVSTLLAWAKGDGLIDRNPMMGVGKVKAPHKPKLRPKEFTNEEALRILRATLIAEEGRAQEQWRNAKRWCPWLMAYSGARVNEITQLRKKDIMDVDGVWVMRLTPEAGTIKTQEARVVPLHSDLIEQGFLDFVQGQGEGPIFYDPSKRRSDSAINRQSNRLGSKLAEWVRSLGIEGVKPNHAWRHLFNTLAMEHGLDHRATLAILGHSAGNANQTYGSVPVSRLVQEIERLPRFEISSSEPR</sequence>
<dbReference type="InterPro" id="IPR013762">
    <property type="entry name" value="Integrase-like_cat_sf"/>
</dbReference>
<protein>
    <recommendedName>
        <fullName evidence="11">Integrase</fullName>
    </recommendedName>
</protein>
<gene>
    <name evidence="9" type="ORF">D6201_08090</name>
</gene>
<dbReference type="AlphaFoldDB" id="A0A419RU69"/>
<feature type="domain" description="Core-binding (CB)" evidence="8">
    <location>
        <begin position="161"/>
        <end position="243"/>
    </location>
</feature>
<dbReference type="InterPro" id="IPR046668">
    <property type="entry name" value="DUF6538"/>
</dbReference>
<dbReference type="EMBL" id="RAHX01000001">
    <property type="protein sequence ID" value="RJY09320.1"/>
    <property type="molecule type" value="Genomic_DNA"/>
</dbReference>
<evidence type="ECO:0000256" key="2">
    <source>
        <dbReference type="ARBA" id="ARBA00022908"/>
    </source>
</evidence>
<dbReference type="GO" id="GO:0015074">
    <property type="term" value="P:DNA integration"/>
    <property type="evidence" value="ECO:0007669"/>
    <property type="project" value="UniProtKB-KW"/>
</dbReference>
<dbReference type="Gene3D" id="1.10.150.130">
    <property type="match status" value="1"/>
</dbReference>
<dbReference type="PANTHER" id="PTHR30349">
    <property type="entry name" value="PHAGE INTEGRASE-RELATED"/>
    <property type="match status" value="1"/>
</dbReference>
<dbReference type="GO" id="GO:0006310">
    <property type="term" value="P:DNA recombination"/>
    <property type="evidence" value="ECO:0007669"/>
    <property type="project" value="UniProtKB-KW"/>
</dbReference>
<evidence type="ECO:0000256" key="5">
    <source>
        <dbReference type="PROSITE-ProRule" id="PRU01248"/>
    </source>
</evidence>
<dbReference type="PROSITE" id="PS51900">
    <property type="entry name" value="CB"/>
    <property type="match status" value="1"/>
</dbReference>
<dbReference type="SUPFAM" id="SSF56349">
    <property type="entry name" value="DNA breaking-rejoining enzymes"/>
    <property type="match status" value="1"/>
</dbReference>
<keyword evidence="3 5" id="KW-0238">DNA-binding</keyword>
<evidence type="ECO:0008006" key="11">
    <source>
        <dbReference type="Google" id="ProtNLM"/>
    </source>
</evidence>
<comment type="similarity">
    <text evidence="1">Belongs to the 'phage' integrase family.</text>
</comment>
<feature type="domain" description="Tyr recombinase" evidence="7">
    <location>
        <begin position="271"/>
        <end position="466"/>
    </location>
</feature>
<dbReference type="InterPro" id="IPR010998">
    <property type="entry name" value="Integrase_recombinase_N"/>
</dbReference>
<dbReference type="Pfam" id="PF20172">
    <property type="entry name" value="DUF6538"/>
    <property type="match status" value="1"/>
</dbReference>
<dbReference type="PROSITE" id="PS51898">
    <property type="entry name" value="TYR_RECOMBINASE"/>
    <property type="match status" value="1"/>
</dbReference>
<evidence type="ECO:0000256" key="6">
    <source>
        <dbReference type="SAM" id="MobiDB-lite"/>
    </source>
</evidence>
<dbReference type="Pfam" id="PF00589">
    <property type="entry name" value="Phage_integrase"/>
    <property type="match status" value="1"/>
</dbReference>
<evidence type="ECO:0000259" key="7">
    <source>
        <dbReference type="PROSITE" id="PS51898"/>
    </source>
</evidence>
<keyword evidence="2" id="KW-0229">DNA integration</keyword>